<feature type="binding site" evidence="7">
    <location>
        <position position="181"/>
    </location>
    <ligand>
        <name>UDP-N-acetyl-alpha-D-muramoyl-L-alanyl-D-glutamate</name>
        <dbReference type="ChEBI" id="CHEBI:83900"/>
    </ligand>
</feature>
<sequence length="487" mass="54130">MKKLKDILYKVSIDAVRGSTSVEVSDIVFDSRKVSQNCVFIAQKGTLSNGHDYIEKAVENGAIAIIYEDTPATFLDTVTYVKVNDANDALAHIASNFYNNPSEKLALVGITGTNGKTTIATLLHQLFTRAGYKVGLLSTVKILVGEEEYPATHTTPDSITINRYLNQMVQAGCSYCFMEVSSHGIAQKRTAALAFKGGIFTNLSHDHLDYHKTFAEYRNVKKSFFDSLAKTSFAISNADDKNGTYILQNCSAKKIMYSIQNVADVHGKIIESQFNGMLLNINNQEVWVQLIGKFNASNLLAIYTAATELGLGKEEVLLHLSTLKSVSGRFQFIVSKTKITAIVDYAHTPDALENVLKTISEIRTFNEQVFTVVGCGGNRDKEKRPVMGRIATEMSDTVIFTSDNPRNEDPFEILKEIESGVEAQNTNRYITIEDRHQAIKTACKMATQGDIILIAGKGHEDYQEIKGVKHHFNDMEEVIKFLNEFNK</sequence>
<feature type="binding site" evidence="7">
    <location>
        <begin position="154"/>
        <end position="155"/>
    </location>
    <ligand>
        <name>UDP-N-acetyl-alpha-D-muramoyl-L-alanyl-D-glutamate</name>
        <dbReference type="ChEBI" id="CHEBI:83900"/>
    </ligand>
</feature>
<dbReference type="Pfam" id="PF02875">
    <property type="entry name" value="Mur_ligase_C"/>
    <property type="match status" value="1"/>
</dbReference>
<keyword evidence="4 7" id="KW-0573">Peptidoglycan synthesis</keyword>
<comment type="subcellular location">
    <subcellularLocation>
        <location evidence="7 8">Cytoplasm</location>
    </subcellularLocation>
</comment>
<name>A0A1H6LJG0_9FLAO</name>
<evidence type="ECO:0000259" key="10">
    <source>
        <dbReference type="Pfam" id="PF02875"/>
    </source>
</evidence>
<dbReference type="InterPro" id="IPR004101">
    <property type="entry name" value="Mur_ligase_C"/>
</dbReference>
<dbReference type="InterPro" id="IPR036615">
    <property type="entry name" value="Mur_ligase_C_dom_sf"/>
</dbReference>
<keyword evidence="7" id="KW-0460">Magnesium</keyword>
<dbReference type="RefSeq" id="WP_091099365.1">
    <property type="nucleotide sequence ID" value="NZ_FNXE01000024.1"/>
</dbReference>
<dbReference type="InterPro" id="IPR036565">
    <property type="entry name" value="Mur-like_cat_sf"/>
</dbReference>
<evidence type="ECO:0000256" key="3">
    <source>
        <dbReference type="ARBA" id="ARBA00022960"/>
    </source>
</evidence>
<dbReference type="GO" id="GO:0005737">
    <property type="term" value="C:cytoplasm"/>
    <property type="evidence" value="ECO:0007669"/>
    <property type="project" value="UniProtKB-SubCell"/>
</dbReference>
<protein>
    <recommendedName>
        <fullName evidence="7">UDP-N-acetylmuramoyl-L-alanyl-D-glutamate--2,6-diaminopimelate ligase</fullName>
        <ecNumber evidence="7">6.3.2.13</ecNumber>
    </recommendedName>
    <alternativeName>
        <fullName evidence="7">Meso-A2pm-adding enzyme</fullName>
    </alternativeName>
    <alternativeName>
        <fullName evidence="7">Meso-diaminopimelate-adding enzyme</fullName>
    </alternativeName>
    <alternativeName>
        <fullName evidence="7">UDP-MurNAc-L-Ala-D-Glu:meso-diaminopimelate ligase</fullName>
    </alternativeName>
    <alternativeName>
        <fullName evidence="7">UDP-MurNAc-tripeptide synthetase</fullName>
    </alternativeName>
    <alternativeName>
        <fullName evidence="7">UDP-N-acetylmuramyl-tripeptide synthetase</fullName>
    </alternativeName>
</protein>
<dbReference type="EC" id="6.3.2.13" evidence="7"/>
<comment type="function">
    <text evidence="7">Catalyzes the addition of meso-diaminopimelic acid to the nucleotide precursor UDP-N-acetylmuramoyl-L-alanyl-D-glutamate (UMAG) in the biosynthesis of bacterial cell-wall peptidoglycan.</text>
</comment>
<feature type="domain" description="Mur ligase C-terminal" evidence="10">
    <location>
        <begin position="328"/>
        <end position="458"/>
    </location>
</feature>
<dbReference type="InterPro" id="IPR013221">
    <property type="entry name" value="Mur_ligase_cen"/>
</dbReference>
<dbReference type="AlphaFoldDB" id="A0A1H6LJG0"/>
<keyword evidence="6 7" id="KW-0961">Cell wall biogenesis/degradation</keyword>
<dbReference type="SUPFAM" id="SSF53244">
    <property type="entry name" value="MurD-like peptide ligases, peptide-binding domain"/>
    <property type="match status" value="1"/>
</dbReference>
<dbReference type="STRING" id="1159016.SAMN02927937_01822"/>
<dbReference type="GO" id="GO:0051301">
    <property type="term" value="P:cell division"/>
    <property type="evidence" value="ECO:0007669"/>
    <property type="project" value="UniProtKB-KW"/>
</dbReference>
<comment type="similarity">
    <text evidence="1 7">Belongs to the MurCDEF family. MurE subfamily.</text>
</comment>
<dbReference type="PANTHER" id="PTHR23135">
    <property type="entry name" value="MUR LIGASE FAMILY MEMBER"/>
    <property type="match status" value="1"/>
</dbReference>
<organism evidence="12 13">
    <name type="scientific">Paenimyroides marinum</name>
    <dbReference type="NCBI Taxonomy" id="1159016"/>
    <lineage>
        <taxon>Bacteria</taxon>
        <taxon>Pseudomonadati</taxon>
        <taxon>Bacteroidota</taxon>
        <taxon>Flavobacteriia</taxon>
        <taxon>Flavobacteriales</taxon>
        <taxon>Flavobacteriaceae</taxon>
        <taxon>Paenimyroides</taxon>
    </lineage>
</organism>
<comment type="PTM">
    <text evidence="7">Carboxylation is probably crucial for Mg(2+) binding and, consequently, for the gamma-phosphate positioning of ATP.</text>
</comment>
<dbReference type="SUPFAM" id="SSF63418">
    <property type="entry name" value="MurE/MurF N-terminal domain"/>
    <property type="match status" value="1"/>
</dbReference>
<evidence type="ECO:0000256" key="5">
    <source>
        <dbReference type="ARBA" id="ARBA00023306"/>
    </source>
</evidence>
<evidence type="ECO:0000256" key="2">
    <source>
        <dbReference type="ARBA" id="ARBA00022618"/>
    </source>
</evidence>
<keyword evidence="13" id="KW-1185">Reference proteome</keyword>
<comment type="catalytic activity">
    <reaction evidence="7">
        <text>UDP-N-acetyl-alpha-D-muramoyl-L-alanyl-D-glutamate + meso-2,6-diaminopimelate + ATP = UDP-N-acetyl-alpha-D-muramoyl-L-alanyl-gamma-D-glutamyl-meso-2,6-diaminopimelate + ADP + phosphate + H(+)</text>
        <dbReference type="Rhea" id="RHEA:23676"/>
        <dbReference type="ChEBI" id="CHEBI:15378"/>
        <dbReference type="ChEBI" id="CHEBI:30616"/>
        <dbReference type="ChEBI" id="CHEBI:43474"/>
        <dbReference type="ChEBI" id="CHEBI:57791"/>
        <dbReference type="ChEBI" id="CHEBI:83900"/>
        <dbReference type="ChEBI" id="CHEBI:83905"/>
        <dbReference type="ChEBI" id="CHEBI:456216"/>
        <dbReference type="EC" id="6.3.2.13"/>
    </reaction>
</comment>
<feature type="binding site" evidence="7">
    <location>
        <position position="187"/>
    </location>
    <ligand>
        <name>UDP-N-acetyl-alpha-D-muramoyl-L-alanyl-D-glutamate</name>
        <dbReference type="ChEBI" id="CHEBI:83900"/>
    </ligand>
</feature>
<dbReference type="PANTHER" id="PTHR23135:SF4">
    <property type="entry name" value="UDP-N-ACETYLMURAMOYL-L-ALANYL-D-GLUTAMATE--2,6-DIAMINOPIMELATE LIGASE MURE HOMOLOG, CHLOROPLASTIC"/>
    <property type="match status" value="1"/>
</dbReference>
<feature type="binding site" evidence="7">
    <location>
        <position position="379"/>
    </location>
    <ligand>
        <name>meso-2,6-diaminopimelate</name>
        <dbReference type="ChEBI" id="CHEBI:57791"/>
    </ligand>
</feature>
<feature type="domain" description="Mur ligase N-terminal catalytic" evidence="9">
    <location>
        <begin position="26"/>
        <end position="98"/>
    </location>
</feature>
<reference evidence="12 13" key="1">
    <citation type="submission" date="2016-10" db="EMBL/GenBank/DDBJ databases">
        <authorList>
            <person name="de Groot N.N."/>
        </authorList>
    </citation>
    <scope>NUCLEOTIDE SEQUENCE [LARGE SCALE GENOMIC DNA]</scope>
    <source>
        <strain evidence="12 13">CGMCC 1.10825</strain>
    </source>
</reference>
<dbReference type="Gene3D" id="3.40.1390.10">
    <property type="entry name" value="MurE/MurF, N-terminal domain"/>
    <property type="match status" value="1"/>
</dbReference>
<dbReference type="GO" id="GO:0000287">
    <property type="term" value="F:magnesium ion binding"/>
    <property type="evidence" value="ECO:0007669"/>
    <property type="project" value="UniProtKB-UniRule"/>
</dbReference>
<keyword evidence="7" id="KW-0963">Cytoplasm</keyword>
<feature type="binding site" evidence="7">
    <location>
        <position position="189"/>
    </location>
    <ligand>
        <name>UDP-N-acetyl-alpha-D-muramoyl-L-alanyl-D-glutamate</name>
        <dbReference type="ChEBI" id="CHEBI:83900"/>
    </ligand>
</feature>
<comment type="caution">
    <text evidence="7">Lacks conserved residue(s) required for the propagation of feature annotation.</text>
</comment>
<keyword evidence="7" id="KW-0547">Nucleotide-binding</keyword>
<keyword evidence="2 7" id="KW-0132">Cell division</keyword>
<dbReference type="InterPro" id="IPR035911">
    <property type="entry name" value="MurE/MurF_N"/>
</dbReference>
<evidence type="ECO:0000313" key="12">
    <source>
        <dbReference type="EMBL" id="SEH86236.1"/>
    </source>
</evidence>
<keyword evidence="7" id="KW-0067">ATP-binding</keyword>
<dbReference type="GO" id="GO:0071555">
    <property type="term" value="P:cell wall organization"/>
    <property type="evidence" value="ECO:0007669"/>
    <property type="project" value="UniProtKB-KW"/>
</dbReference>
<proteinExistence type="inferred from homology"/>
<feature type="binding site" evidence="7">
    <location>
        <begin position="403"/>
        <end position="406"/>
    </location>
    <ligand>
        <name>meso-2,6-diaminopimelate</name>
        <dbReference type="ChEBI" id="CHEBI:57791"/>
    </ligand>
</feature>
<dbReference type="InterPro" id="IPR005761">
    <property type="entry name" value="UDP-N-AcMur-Glu-dNH2Pim_ligase"/>
</dbReference>
<evidence type="ECO:0000256" key="7">
    <source>
        <dbReference type="HAMAP-Rule" id="MF_00208"/>
    </source>
</evidence>
<feature type="short sequence motif" description="Meso-diaminopimelate recognition motif" evidence="7">
    <location>
        <begin position="403"/>
        <end position="406"/>
    </location>
</feature>
<dbReference type="SUPFAM" id="SSF53623">
    <property type="entry name" value="MurD-like peptide ligases, catalytic domain"/>
    <property type="match status" value="1"/>
</dbReference>
<feature type="modified residue" description="N6-carboxylysine" evidence="7">
    <location>
        <position position="221"/>
    </location>
</feature>
<dbReference type="HAMAP" id="MF_00208">
    <property type="entry name" value="MurE"/>
    <property type="match status" value="1"/>
</dbReference>
<feature type="domain" description="Mur ligase central" evidence="11">
    <location>
        <begin position="110"/>
        <end position="304"/>
    </location>
</feature>
<dbReference type="NCBIfam" id="TIGR01085">
    <property type="entry name" value="murE"/>
    <property type="match status" value="1"/>
</dbReference>
<evidence type="ECO:0000313" key="13">
    <source>
        <dbReference type="Proteomes" id="UP000199634"/>
    </source>
</evidence>
<evidence type="ECO:0000259" key="9">
    <source>
        <dbReference type="Pfam" id="PF01225"/>
    </source>
</evidence>
<feature type="binding site" evidence="7">
    <location>
        <position position="31"/>
    </location>
    <ligand>
        <name>UDP-N-acetyl-alpha-D-muramoyl-L-alanyl-D-glutamate</name>
        <dbReference type="ChEBI" id="CHEBI:83900"/>
    </ligand>
</feature>
<dbReference type="Gene3D" id="3.90.190.20">
    <property type="entry name" value="Mur ligase, C-terminal domain"/>
    <property type="match status" value="1"/>
</dbReference>
<keyword evidence="7 12" id="KW-0436">Ligase</keyword>
<evidence type="ECO:0000256" key="1">
    <source>
        <dbReference type="ARBA" id="ARBA00005898"/>
    </source>
</evidence>
<dbReference type="Pfam" id="PF08245">
    <property type="entry name" value="Mur_ligase_M"/>
    <property type="match status" value="1"/>
</dbReference>
<dbReference type="Pfam" id="PF01225">
    <property type="entry name" value="Mur_ligase"/>
    <property type="match status" value="1"/>
</dbReference>
<dbReference type="Proteomes" id="UP000199634">
    <property type="component" value="Unassembled WGS sequence"/>
</dbReference>
<dbReference type="OrthoDB" id="9800958at2"/>
<dbReference type="Gene3D" id="3.40.1190.10">
    <property type="entry name" value="Mur-like, catalytic domain"/>
    <property type="match status" value="1"/>
</dbReference>
<gene>
    <name evidence="7" type="primary">murE</name>
    <name evidence="12" type="ORF">SAMN02927937_01822</name>
</gene>
<keyword evidence="3 7" id="KW-0133">Cell shape</keyword>
<dbReference type="GO" id="GO:0008360">
    <property type="term" value="P:regulation of cell shape"/>
    <property type="evidence" value="ECO:0007669"/>
    <property type="project" value="UniProtKB-KW"/>
</dbReference>
<evidence type="ECO:0000256" key="8">
    <source>
        <dbReference type="RuleBase" id="RU004135"/>
    </source>
</evidence>
<feature type="binding site" evidence="7">
    <location>
        <position position="460"/>
    </location>
    <ligand>
        <name>meso-2,6-diaminopimelate</name>
        <dbReference type="ChEBI" id="CHEBI:57791"/>
    </ligand>
</feature>
<dbReference type="EMBL" id="FNXE01000024">
    <property type="protein sequence ID" value="SEH86236.1"/>
    <property type="molecule type" value="Genomic_DNA"/>
</dbReference>
<evidence type="ECO:0000259" key="11">
    <source>
        <dbReference type="Pfam" id="PF08245"/>
    </source>
</evidence>
<dbReference type="InterPro" id="IPR000713">
    <property type="entry name" value="Mur_ligase_N"/>
</dbReference>
<feature type="binding site" evidence="7">
    <location>
        <begin position="112"/>
        <end position="118"/>
    </location>
    <ligand>
        <name>ATP</name>
        <dbReference type="ChEBI" id="CHEBI:30616"/>
    </ligand>
</feature>
<evidence type="ECO:0000256" key="6">
    <source>
        <dbReference type="ARBA" id="ARBA00023316"/>
    </source>
</evidence>
<evidence type="ECO:0000256" key="4">
    <source>
        <dbReference type="ARBA" id="ARBA00022984"/>
    </source>
</evidence>
<comment type="pathway">
    <text evidence="7 8">Cell wall biogenesis; peptidoglycan biosynthesis.</text>
</comment>
<dbReference type="UniPathway" id="UPA00219"/>
<feature type="binding site" evidence="7">
    <location>
        <position position="456"/>
    </location>
    <ligand>
        <name>meso-2,6-diaminopimelate</name>
        <dbReference type="ChEBI" id="CHEBI:57791"/>
    </ligand>
</feature>
<dbReference type="NCBIfam" id="NF001126">
    <property type="entry name" value="PRK00139.1-4"/>
    <property type="match status" value="1"/>
</dbReference>
<keyword evidence="5 7" id="KW-0131">Cell cycle</keyword>
<dbReference type="GO" id="GO:0005524">
    <property type="term" value="F:ATP binding"/>
    <property type="evidence" value="ECO:0007669"/>
    <property type="project" value="UniProtKB-UniRule"/>
</dbReference>
<accession>A0A1H6LJG0</accession>
<dbReference type="GO" id="GO:0008765">
    <property type="term" value="F:UDP-N-acetylmuramoylalanyl-D-glutamate-2,6-diaminopimelate ligase activity"/>
    <property type="evidence" value="ECO:0007669"/>
    <property type="project" value="UniProtKB-UniRule"/>
</dbReference>
<comment type="cofactor">
    <cofactor evidence="7">
        <name>Mg(2+)</name>
        <dbReference type="ChEBI" id="CHEBI:18420"/>
    </cofactor>
</comment>
<dbReference type="GO" id="GO:0009252">
    <property type="term" value="P:peptidoglycan biosynthetic process"/>
    <property type="evidence" value="ECO:0007669"/>
    <property type="project" value="UniProtKB-UniRule"/>
</dbReference>